<reference evidence="9 10" key="1">
    <citation type="submission" date="2023-08" db="EMBL/GenBank/DDBJ databases">
        <title>A Necator americanus chromosomal reference genome.</title>
        <authorList>
            <person name="Ilik V."/>
            <person name="Petrzelkova K.J."/>
            <person name="Pardy F."/>
            <person name="Fuh T."/>
            <person name="Niatou-Singa F.S."/>
            <person name="Gouil Q."/>
            <person name="Baker L."/>
            <person name="Ritchie M.E."/>
            <person name="Jex A.R."/>
            <person name="Gazzola D."/>
            <person name="Li H."/>
            <person name="Toshio Fujiwara R."/>
            <person name="Zhan B."/>
            <person name="Aroian R.V."/>
            <person name="Pafco B."/>
            <person name="Schwarz E.M."/>
        </authorList>
    </citation>
    <scope>NUCLEOTIDE SEQUENCE [LARGE SCALE GENOMIC DNA]</scope>
    <source>
        <strain evidence="9 10">Aroian</strain>
        <tissue evidence="9">Whole animal</tissue>
    </source>
</reference>
<evidence type="ECO:0000313" key="10">
    <source>
        <dbReference type="Proteomes" id="UP001303046"/>
    </source>
</evidence>
<feature type="compositionally biased region" description="Basic and acidic residues" evidence="7">
    <location>
        <begin position="469"/>
        <end position="490"/>
    </location>
</feature>
<keyword evidence="8" id="KW-0812">Transmembrane</keyword>
<dbReference type="SUPFAM" id="SSF53756">
    <property type="entry name" value="UDP-Glycosyltransferase/glycogen phosphorylase"/>
    <property type="match status" value="1"/>
</dbReference>
<dbReference type="InterPro" id="IPR002213">
    <property type="entry name" value="UDP_glucos_trans"/>
</dbReference>
<proteinExistence type="inferred from homology"/>
<dbReference type="Pfam" id="PF00201">
    <property type="entry name" value="UDPGT"/>
    <property type="match status" value="1"/>
</dbReference>
<sequence>MKKVVEILHGAGHYVTLLSSVNNKVQTVPDGVTLKEFDYGVKSEALENVWTEVRVIDRLRAVSKLSQDMLLFCEKVFDRIDVIDWMRVEKFEIAITSGVTCFQPLLRLAGIQRSVVVTSAEPAPWITRTMGMPSSGNPLKEEMSYFQRAKTVISGHIEESLLQNKLIKPLDEMGRRIVGDRYTSMKHAVGRSSFIFVNSDELLDFPRPLTSQWFYIGGIDAKKRSSLCPHWNTILSMRSRSVLVSYDDSSTCGHLKETLLRAFSEIPDTTFIWHLQEHSPLNQSNVVLVPKLPERDLLADPRVIAIINDARTNSLHDVAFGGKPVVCIPSDQAQLRNCHQLKKRGLALVRNCRDITPDDVKKMIEEAATNEVRNSAKMFSKEVTSRTTSPEERLTRAVEFAAKYGGSVDLNSNDDSVGVMQRYNLDVFLPIAVLLAVIGLLIAWIARTLWIKCKKSTMVESNGTSDITDLPRDGAESKKPSTAELEREEPASSIDSEVTE</sequence>
<comment type="catalytic activity">
    <reaction evidence="6">
        <text>glucuronate acceptor + UDP-alpha-D-glucuronate = acceptor beta-D-glucuronoside + UDP + H(+)</text>
        <dbReference type="Rhea" id="RHEA:21032"/>
        <dbReference type="ChEBI" id="CHEBI:15378"/>
        <dbReference type="ChEBI" id="CHEBI:58052"/>
        <dbReference type="ChEBI" id="CHEBI:58223"/>
        <dbReference type="ChEBI" id="CHEBI:132367"/>
        <dbReference type="ChEBI" id="CHEBI:132368"/>
        <dbReference type="EC" id="2.4.1.17"/>
    </reaction>
</comment>
<dbReference type="PANTHER" id="PTHR48043">
    <property type="entry name" value="EG:EG0003.4 PROTEIN-RELATED"/>
    <property type="match status" value="1"/>
</dbReference>
<dbReference type="Proteomes" id="UP001303046">
    <property type="component" value="Unassembled WGS sequence"/>
</dbReference>
<organism evidence="9 10">
    <name type="scientific">Necator americanus</name>
    <name type="common">Human hookworm</name>
    <dbReference type="NCBI Taxonomy" id="51031"/>
    <lineage>
        <taxon>Eukaryota</taxon>
        <taxon>Metazoa</taxon>
        <taxon>Ecdysozoa</taxon>
        <taxon>Nematoda</taxon>
        <taxon>Chromadorea</taxon>
        <taxon>Rhabditida</taxon>
        <taxon>Rhabditina</taxon>
        <taxon>Rhabditomorpha</taxon>
        <taxon>Strongyloidea</taxon>
        <taxon>Ancylostomatidae</taxon>
        <taxon>Bunostominae</taxon>
        <taxon>Necator</taxon>
    </lineage>
</organism>
<evidence type="ECO:0000256" key="8">
    <source>
        <dbReference type="SAM" id="Phobius"/>
    </source>
</evidence>
<comment type="caution">
    <text evidence="9">The sequence shown here is derived from an EMBL/GenBank/DDBJ whole genome shotgun (WGS) entry which is preliminary data.</text>
</comment>
<dbReference type="EMBL" id="JAVFWL010000006">
    <property type="protein sequence ID" value="KAK6766538.1"/>
    <property type="molecule type" value="Genomic_DNA"/>
</dbReference>
<name>A0ABR1EV83_NECAM</name>
<keyword evidence="10" id="KW-1185">Reference proteome</keyword>
<keyword evidence="8" id="KW-0472">Membrane</keyword>
<evidence type="ECO:0000256" key="2">
    <source>
        <dbReference type="ARBA" id="ARBA00012544"/>
    </source>
</evidence>
<dbReference type="EC" id="2.4.1.17" evidence="2"/>
<evidence type="ECO:0000256" key="6">
    <source>
        <dbReference type="ARBA" id="ARBA00047475"/>
    </source>
</evidence>
<protein>
    <recommendedName>
        <fullName evidence="2">glucuronosyltransferase</fullName>
        <ecNumber evidence="2">2.4.1.17</ecNumber>
    </recommendedName>
</protein>
<feature type="transmembrane region" description="Helical" evidence="8">
    <location>
        <begin position="427"/>
        <end position="446"/>
    </location>
</feature>
<dbReference type="PANTHER" id="PTHR48043:SF23">
    <property type="entry name" value="UDP-GLUCURONOSYLTRANSFERASE"/>
    <property type="match status" value="1"/>
</dbReference>
<keyword evidence="5" id="KW-0732">Signal</keyword>
<evidence type="ECO:0000256" key="1">
    <source>
        <dbReference type="ARBA" id="ARBA00009995"/>
    </source>
</evidence>
<comment type="similarity">
    <text evidence="1">Belongs to the UDP-glycosyltransferase family.</text>
</comment>
<evidence type="ECO:0000256" key="7">
    <source>
        <dbReference type="SAM" id="MobiDB-lite"/>
    </source>
</evidence>
<dbReference type="Gene3D" id="3.40.50.2000">
    <property type="entry name" value="Glycogen Phosphorylase B"/>
    <property type="match status" value="1"/>
</dbReference>
<gene>
    <name evidence="9" type="primary">Necator_chrX.g26225</name>
    <name evidence="9" type="ORF">RB195_026059</name>
</gene>
<accession>A0ABR1EV83</accession>
<evidence type="ECO:0000256" key="4">
    <source>
        <dbReference type="ARBA" id="ARBA00022679"/>
    </source>
</evidence>
<keyword evidence="3" id="KW-0328">Glycosyltransferase</keyword>
<keyword evidence="4" id="KW-0808">Transferase</keyword>
<dbReference type="InterPro" id="IPR050271">
    <property type="entry name" value="UDP-glycosyltransferase"/>
</dbReference>
<feature type="region of interest" description="Disordered" evidence="7">
    <location>
        <begin position="461"/>
        <end position="500"/>
    </location>
</feature>
<evidence type="ECO:0000256" key="5">
    <source>
        <dbReference type="ARBA" id="ARBA00022729"/>
    </source>
</evidence>
<keyword evidence="8" id="KW-1133">Transmembrane helix</keyword>
<evidence type="ECO:0000313" key="9">
    <source>
        <dbReference type="EMBL" id="KAK6766538.1"/>
    </source>
</evidence>
<evidence type="ECO:0000256" key="3">
    <source>
        <dbReference type="ARBA" id="ARBA00022676"/>
    </source>
</evidence>